<dbReference type="STRING" id="7266.A0A3B0IYF4"/>
<dbReference type="AlphaFoldDB" id="A0A3B0IYF4"/>
<evidence type="ECO:0000256" key="11">
    <source>
        <dbReference type="ARBA" id="ARBA00022824"/>
    </source>
</evidence>
<evidence type="ECO:0000313" key="23">
    <source>
        <dbReference type="Proteomes" id="UP000268350"/>
    </source>
</evidence>
<evidence type="ECO:0000256" key="4">
    <source>
        <dbReference type="ARBA" id="ARBA00004922"/>
    </source>
</evidence>
<dbReference type="GO" id="GO:0015012">
    <property type="term" value="P:heparan sulfate proteoglycan biosynthetic process"/>
    <property type="evidence" value="ECO:0007669"/>
    <property type="project" value="UniProtKB-ARBA"/>
</dbReference>
<accession>A0A3B0IYF4</accession>
<evidence type="ECO:0000256" key="1">
    <source>
        <dbReference type="ARBA" id="ARBA00001936"/>
    </source>
</evidence>
<dbReference type="PANTHER" id="PTHR48261:SF5">
    <property type="entry name" value="EXOSTOSIN GLYCOSYLTRANSFERASE 2"/>
    <property type="match status" value="1"/>
</dbReference>
<dbReference type="Gene3D" id="3.90.550.10">
    <property type="entry name" value="Spore Coat Polysaccharide Biosynthesis Protein SpsA, Chain A"/>
    <property type="match status" value="1"/>
</dbReference>
<evidence type="ECO:0000256" key="9">
    <source>
        <dbReference type="ARBA" id="ARBA00022692"/>
    </source>
</evidence>
<evidence type="ECO:0000256" key="2">
    <source>
        <dbReference type="ARBA" id="ARBA00004323"/>
    </source>
</evidence>
<dbReference type="PANTHER" id="PTHR48261">
    <property type="entry name" value="ACETYLGLUCOSAMINYLTRANSFERASE"/>
    <property type="match status" value="1"/>
</dbReference>
<evidence type="ECO:0000256" key="3">
    <source>
        <dbReference type="ARBA" id="ARBA00004648"/>
    </source>
</evidence>
<evidence type="ECO:0000256" key="6">
    <source>
        <dbReference type="ARBA" id="ARBA00012194"/>
    </source>
</evidence>
<keyword evidence="14" id="KW-0333">Golgi apparatus</keyword>
<evidence type="ECO:0000256" key="16">
    <source>
        <dbReference type="ARBA" id="ARBA00023157"/>
    </source>
</evidence>
<gene>
    <name evidence="22" type="ORF">DGUA_6G000196</name>
</gene>
<keyword evidence="11" id="KW-0256">Endoplasmic reticulum</keyword>
<evidence type="ECO:0000256" key="8">
    <source>
        <dbReference type="ARBA" id="ARBA00022679"/>
    </source>
</evidence>
<evidence type="ECO:0000256" key="19">
    <source>
        <dbReference type="ARBA" id="ARBA00069568"/>
    </source>
</evidence>
<dbReference type="InterPro" id="IPR015338">
    <property type="entry name" value="GT64_dom"/>
</dbReference>
<evidence type="ECO:0000256" key="7">
    <source>
        <dbReference type="ARBA" id="ARBA00022676"/>
    </source>
</evidence>
<evidence type="ECO:0000256" key="10">
    <source>
        <dbReference type="ARBA" id="ARBA00022723"/>
    </source>
</evidence>
<dbReference type="FunFam" id="3.90.550.10:FF:000035">
    <property type="entry name" value="Putative Exostosin-2"/>
    <property type="match status" value="1"/>
</dbReference>
<keyword evidence="17" id="KW-0325">Glycoprotein</keyword>
<reference evidence="23" key="1">
    <citation type="submission" date="2018-01" db="EMBL/GenBank/DDBJ databases">
        <authorList>
            <person name="Alioto T."/>
            <person name="Alioto T."/>
        </authorList>
    </citation>
    <scope>NUCLEOTIDE SEQUENCE [LARGE SCALE GENOMIC DNA]</scope>
</reference>
<evidence type="ECO:0000259" key="20">
    <source>
        <dbReference type="Pfam" id="PF03016"/>
    </source>
</evidence>
<dbReference type="GO" id="GO:0015020">
    <property type="term" value="F:glucuronosyltransferase activity"/>
    <property type="evidence" value="ECO:0007669"/>
    <property type="project" value="UniProtKB-ARBA"/>
</dbReference>
<proteinExistence type="inferred from homology"/>
<dbReference type="Pfam" id="PF03016">
    <property type="entry name" value="Exostosin_GT47"/>
    <property type="match status" value="1"/>
</dbReference>
<dbReference type="OrthoDB" id="5954868at2759"/>
<dbReference type="Pfam" id="PF09258">
    <property type="entry name" value="Glyco_transf_64"/>
    <property type="match status" value="1"/>
</dbReference>
<dbReference type="OMA" id="NCTFWDC"/>
<evidence type="ECO:0000256" key="13">
    <source>
        <dbReference type="ARBA" id="ARBA00022989"/>
    </source>
</evidence>
<dbReference type="Proteomes" id="UP000268350">
    <property type="component" value="Unassembled WGS sequence"/>
</dbReference>
<dbReference type="GO" id="GO:0005789">
    <property type="term" value="C:endoplasmic reticulum membrane"/>
    <property type="evidence" value="ECO:0007669"/>
    <property type="project" value="UniProtKB-SubCell"/>
</dbReference>
<dbReference type="GO" id="GO:0050508">
    <property type="term" value="F:glucuronosyl-N-acetylglucosaminyl-proteoglycan 4-alpha-N-acetylglucosaminyltransferase activity"/>
    <property type="evidence" value="ECO:0007669"/>
    <property type="project" value="UniProtKB-EC"/>
</dbReference>
<evidence type="ECO:0000256" key="17">
    <source>
        <dbReference type="ARBA" id="ARBA00023180"/>
    </source>
</evidence>
<keyword evidence="8" id="KW-0808">Transferase</keyword>
<keyword evidence="15" id="KW-0472">Membrane</keyword>
<feature type="domain" description="Exostosin GT47" evidence="20">
    <location>
        <begin position="145"/>
        <end position="417"/>
    </location>
</feature>
<evidence type="ECO:0000256" key="14">
    <source>
        <dbReference type="ARBA" id="ARBA00023034"/>
    </source>
</evidence>
<keyword evidence="23" id="KW-1185">Reference proteome</keyword>
<dbReference type="GO" id="GO:0046872">
    <property type="term" value="F:metal ion binding"/>
    <property type="evidence" value="ECO:0007669"/>
    <property type="project" value="UniProtKB-KW"/>
</dbReference>
<evidence type="ECO:0000256" key="18">
    <source>
        <dbReference type="ARBA" id="ARBA00023211"/>
    </source>
</evidence>
<sequence>MSLVCFRLVFARLPNGHTNNREKQDKIFFSTKCKKNSQKMNKFKYLLNLVTQPRTISGSNPKEQLLNCLTYGLLTIVALCAGFLLWDLASSQRDGFFYGKRDSHTLVLDLSHSQEVLLHSDADQRKRNGNCTFWDCLNIYKCEHDRLKVYIYPLQEFVDEKTDKVATTLSSEYFQILEAVLKSRYYTSNPNEACLFLPSLDLLSQNVFDKHLAGAALASLDFWDRGDNHIIFNMLPGSAPAYNSVLDVNTDNAIIFGGGFDTWTYRPGFDVAIPVWSPRVAHQHPHAAAQRKFLLVVAQLNILPRFLRALRDLSASHADQLLLLGPCEGMDLSTRCSFSQHKKLLEYPRLLSRGKFCFVGRSLRLGQPDLVEIMSESCIPVIAIDNYVLPFEDVIDWSLASVRIREFELHSVMQKLKAISNVKIVEMQKQVQWLYSKYFKDLKTVTLTALEVLESRIFPLRARSSRQWNAIATNPRATFNPLFLPSLAPKSQGFTAVILTYDRVESLFLLIQKLAVVPSLQSILVIWNNQKKAPPHLSTFPSISKPLKIRQTKENKLSNRFYPYPEIETEAILTIDDDIIMLTTDELDFGYEVWREFPDHIVGFPSRIHVWDNVTMRWHYESEWTNQISMVLTGAAFHHKYWSHMYTYAMPGDIKDWVDEHMNCEDIAMNFLVANITNNPPIKVTPRKKFKCPECTNTEMLSADLNHMRERSACIDRFSKIYGRMPLRTVEFRADPVLFRDNFPDKLKRYNDIGSL</sequence>
<dbReference type="EC" id="2.4.1.224" evidence="6"/>
<evidence type="ECO:0000256" key="12">
    <source>
        <dbReference type="ARBA" id="ARBA00022968"/>
    </source>
</evidence>
<dbReference type="EMBL" id="OUUW01000001">
    <property type="protein sequence ID" value="SPP72807.1"/>
    <property type="molecule type" value="Genomic_DNA"/>
</dbReference>
<evidence type="ECO:0000259" key="21">
    <source>
        <dbReference type="Pfam" id="PF09258"/>
    </source>
</evidence>
<evidence type="ECO:0000313" key="22">
    <source>
        <dbReference type="EMBL" id="SPP72807.1"/>
    </source>
</evidence>
<keyword evidence="18" id="KW-0464">Manganese</keyword>
<comment type="pathway">
    <text evidence="4">Protein modification; protein glycosylation.</text>
</comment>
<organism evidence="22 23">
    <name type="scientific">Drosophila guanche</name>
    <name type="common">Fruit fly</name>
    <dbReference type="NCBI Taxonomy" id="7266"/>
    <lineage>
        <taxon>Eukaryota</taxon>
        <taxon>Metazoa</taxon>
        <taxon>Ecdysozoa</taxon>
        <taxon>Arthropoda</taxon>
        <taxon>Hexapoda</taxon>
        <taxon>Insecta</taxon>
        <taxon>Pterygota</taxon>
        <taxon>Neoptera</taxon>
        <taxon>Endopterygota</taxon>
        <taxon>Diptera</taxon>
        <taxon>Brachycera</taxon>
        <taxon>Muscomorpha</taxon>
        <taxon>Ephydroidea</taxon>
        <taxon>Drosophilidae</taxon>
        <taxon>Drosophila</taxon>
        <taxon>Sophophora</taxon>
    </lineage>
</organism>
<dbReference type="InterPro" id="IPR029044">
    <property type="entry name" value="Nucleotide-diphossugar_trans"/>
</dbReference>
<name>A0A3B0IYF4_DROGU</name>
<feature type="domain" description="Glycosyl transferase 64" evidence="21">
    <location>
        <begin position="494"/>
        <end position="739"/>
    </location>
</feature>
<comment type="similarity">
    <text evidence="5">Belongs to the glycosyltransferase 47 family.</text>
</comment>
<keyword evidence="16" id="KW-1015">Disulfide bond</keyword>
<protein>
    <recommendedName>
        <fullName evidence="19">Exostosin-2</fullName>
        <ecNumber evidence="6">2.4.1.224</ecNumber>
    </recommendedName>
</protein>
<keyword evidence="9" id="KW-0812">Transmembrane</keyword>
<dbReference type="InterPro" id="IPR040911">
    <property type="entry name" value="Exostosin_GT47"/>
</dbReference>
<dbReference type="InterPro" id="IPR004263">
    <property type="entry name" value="Exostosin"/>
</dbReference>
<evidence type="ECO:0000256" key="5">
    <source>
        <dbReference type="ARBA" id="ARBA00010271"/>
    </source>
</evidence>
<keyword evidence="10" id="KW-0479">Metal-binding</keyword>
<comment type="subcellular location">
    <subcellularLocation>
        <location evidence="3">Endoplasmic reticulum membrane</location>
        <topology evidence="3">Single-pass type II membrane protein</topology>
    </subcellularLocation>
    <subcellularLocation>
        <location evidence="2">Golgi apparatus membrane</location>
        <topology evidence="2">Single-pass type II membrane protein</topology>
    </subcellularLocation>
</comment>
<evidence type="ECO:0000256" key="15">
    <source>
        <dbReference type="ARBA" id="ARBA00023136"/>
    </source>
</evidence>
<dbReference type="SUPFAM" id="SSF53448">
    <property type="entry name" value="Nucleotide-diphospho-sugar transferases"/>
    <property type="match status" value="1"/>
</dbReference>
<dbReference type="GO" id="GO:0000139">
    <property type="term" value="C:Golgi membrane"/>
    <property type="evidence" value="ECO:0007669"/>
    <property type="project" value="UniProtKB-SubCell"/>
</dbReference>
<keyword evidence="13" id="KW-1133">Transmembrane helix</keyword>
<comment type="cofactor">
    <cofactor evidence="1">
        <name>Mn(2+)</name>
        <dbReference type="ChEBI" id="CHEBI:29035"/>
    </cofactor>
</comment>
<keyword evidence="7" id="KW-0328">Glycosyltransferase</keyword>
<keyword evidence="12" id="KW-0735">Signal-anchor</keyword>